<feature type="domain" description="HAMP" evidence="15">
    <location>
        <begin position="175"/>
        <end position="227"/>
    </location>
</feature>
<dbReference type="PANTHER" id="PTHR45436:SF14">
    <property type="entry name" value="SENSOR PROTEIN QSEC"/>
    <property type="match status" value="1"/>
</dbReference>
<protein>
    <recommendedName>
        <fullName evidence="3">histidine kinase</fullName>
        <ecNumber evidence="3">2.7.13.3</ecNumber>
    </recommendedName>
</protein>
<dbReference type="InterPro" id="IPR004358">
    <property type="entry name" value="Sig_transdc_His_kin-like_C"/>
</dbReference>
<dbReference type="InterPro" id="IPR036097">
    <property type="entry name" value="HisK_dim/P_sf"/>
</dbReference>
<evidence type="ECO:0000256" key="8">
    <source>
        <dbReference type="ARBA" id="ARBA00022777"/>
    </source>
</evidence>
<keyword evidence="17" id="KW-1185">Reference proteome</keyword>
<comment type="catalytic activity">
    <reaction evidence="1">
        <text>ATP + protein L-histidine = ADP + protein N-phospho-L-histidine.</text>
        <dbReference type="EC" id="2.7.13.3"/>
    </reaction>
</comment>
<dbReference type="EC" id="2.7.13.3" evidence="3"/>
<evidence type="ECO:0000313" key="16">
    <source>
        <dbReference type="EMBL" id="QGM47198.1"/>
    </source>
</evidence>
<dbReference type="InterPro" id="IPR005467">
    <property type="entry name" value="His_kinase_dom"/>
</dbReference>
<dbReference type="SUPFAM" id="SSF47384">
    <property type="entry name" value="Homodimeric domain of signal transducing histidine kinase"/>
    <property type="match status" value="1"/>
</dbReference>
<evidence type="ECO:0000256" key="12">
    <source>
        <dbReference type="ARBA" id="ARBA00023136"/>
    </source>
</evidence>
<dbReference type="SUPFAM" id="SSF55874">
    <property type="entry name" value="ATPase domain of HSP90 chaperone/DNA topoisomerase II/histidine kinase"/>
    <property type="match status" value="1"/>
</dbReference>
<sequence>MNSLRKRLFIMLAVATSLIWLGAAGWSYMQTKKEIEHVLDARLQEAARMVASLVADGPVAQSQGPVSPPVLQESASYQRQLACQLWSFDGRLLARSSGAPDVHMSELPSGFSDSIVNGEVWRVYAVEDQAKGIRVLVGDRLGLRQRLVAHLIEGLLIPALLVVPLLGLFIWAGIGQGLRPLSSLAASLRSRGADDESHVDGAAAPTEIRPIIDALNGLFSKLATARKHERDVTAFAAHELRTPLAGLKTQAQVALAAADPAMKEAALRQILVAVDRSARLVFQLLALAKLDAGLDMGREEEVNVLALIEEIVEAAKPAQRERRVSLDPRLRGLVIRANRELAALALRNLHENAMIYSPEDGVVQWGLGAGGTTIFVRDEGPGIPEDELPLVTDRFFRGRHKSVSGSGLGLAIVALALGRMGAVLHLRNRLDGPGLLAEVRFAHASR</sequence>
<gene>
    <name evidence="16" type="ORF">H2LOC_016685</name>
</gene>
<dbReference type="Gene3D" id="1.10.287.130">
    <property type="match status" value="1"/>
</dbReference>
<keyword evidence="6 13" id="KW-0812">Transmembrane</keyword>
<feature type="transmembrane region" description="Helical" evidence="13">
    <location>
        <begin position="155"/>
        <end position="174"/>
    </location>
</feature>
<keyword evidence="11" id="KW-0902">Two-component regulatory system</keyword>
<accession>A0A6B8KKK1</accession>
<dbReference type="PANTHER" id="PTHR45436">
    <property type="entry name" value="SENSOR HISTIDINE KINASE YKOH"/>
    <property type="match status" value="1"/>
</dbReference>
<dbReference type="Pfam" id="PF00512">
    <property type="entry name" value="HisKA"/>
    <property type="match status" value="1"/>
</dbReference>
<dbReference type="CDD" id="cd00082">
    <property type="entry name" value="HisKA"/>
    <property type="match status" value="1"/>
</dbReference>
<keyword evidence="10 13" id="KW-1133">Transmembrane helix</keyword>
<name>A0A6B8KKK1_9HYPH</name>
<evidence type="ECO:0000259" key="14">
    <source>
        <dbReference type="PROSITE" id="PS50109"/>
    </source>
</evidence>
<evidence type="ECO:0000256" key="10">
    <source>
        <dbReference type="ARBA" id="ARBA00022989"/>
    </source>
</evidence>
<feature type="domain" description="Histidine kinase" evidence="14">
    <location>
        <begin position="235"/>
        <end position="445"/>
    </location>
</feature>
<evidence type="ECO:0000256" key="4">
    <source>
        <dbReference type="ARBA" id="ARBA00022553"/>
    </source>
</evidence>
<dbReference type="Pfam" id="PF02518">
    <property type="entry name" value="HATPase_c"/>
    <property type="match status" value="1"/>
</dbReference>
<keyword evidence="9" id="KW-0067">ATP-binding</keyword>
<dbReference type="InterPro" id="IPR003594">
    <property type="entry name" value="HATPase_dom"/>
</dbReference>
<dbReference type="PROSITE" id="PS50885">
    <property type="entry name" value="HAMP"/>
    <property type="match status" value="1"/>
</dbReference>
<dbReference type="GO" id="GO:0005886">
    <property type="term" value="C:plasma membrane"/>
    <property type="evidence" value="ECO:0007669"/>
    <property type="project" value="TreeGrafter"/>
</dbReference>
<evidence type="ECO:0000256" key="3">
    <source>
        <dbReference type="ARBA" id="ARBA00012438"/>
    </source>
</evidence>
<dbReference type="PRINTS" id="PR00344">
    <property type="entry name" value="BCTRLSENSOR"/>
</dbReference>
<dbReference type="SMART" id="SM00387">
    <property type="entry name" value="HATPase_c"/>
    <property type="match status" value="1"/>
</dbReference>
<dbReference type="Gene3D" id="1.20.5.1040">
    <property type="entry name" value="Sensor protein qsec"/>
    <property type="match status" value="1"/>
</dbReference>
<evidence type="ECO:0000256" key="6">
    <source>
        <dbReference type="ARBA" id="ARBA00022692"/>
    </source>
</evidence>
<dbReference type="SMART" id="SM00388">
    <property type="entry name" value="HisKA"/>
    <property type="match status" value="1"/>
</dbReference>
<dbReference type="InterPro" id="IPR036890">
    <property type="entry name" value="HATPase_C_sf"/>
</dbReference>
<evidence type="ECO:0000256" key="7">
    <source>
        <dbReference type="ARBA" id="ARBA00022741"/>
    </source>
</evidence>
<keyword evidence="7" id="KW-0547">Nucleotide-binding</keyword>
<keyword evidence="12 13" id="KW-0472">Membrane</keyword>
<evidence type="ECO:0000259" key="15">
    <source>
        <dbReference type="PROSITE" id="PS50885"/>
    </source>
</evidence>
<keyword evidence="8 16" id="KW-0418">Kinase</keyword>
<dbReference type="AlphaFoldDB" id="A0A6B8KKK1"/>
<dbReference type="InterPro" id="IPR003661">
    <property type="entry name" value="HisK_dim/P_dom"/>
</dbReference>
<dbReference type="EMBL" id="CP046052">
    <property type="protein sequence ID" value="QGM47198.1"/>
    <property type="molecule type" value="Genomic_DNA"/>
</dbReference>
<evidence type="ECO:0000256" key="5">
    <source>
        <dbReference type="ARBA" id="ARBA00022679"/>
    </source>
</evidence>
<dbReference type="InterPro" id="IPR003660">
    <property type="entry name" value="HAMP_dom"/>
</dbReference>
<dbReference type="GO" id="GO:0000155">
    <property type="term" value="F:phosphorelay sensor kinase activity"/>
    <property type="evidence" value="ECO:0007669"/>
    <property type="project" value="InterPro"/>
</dbReference>
<dbReference type="RefSeq" id="WP_136498221.1">
    <property type="nucleotide sequence ID" value="NZ_CP046052.1"/>
</dbReference>
<keyword evidence="5" id="KW-0808">Transferase</keyword>
<reference evidence="16 17" key="1">
    <citation type="submission" date="2019-11" db="EMBL/GenBank/DDBJ databases">
        <title>The genome sequence of Methylocystis heyeri.</title>
        <authorList>
            <person name="Oshkin I.Y."/>
            <person name="Miroshnikov K."/>
            <person name="Dedysh S.N."/>
        </authorList>
    </citation>
    <scope>NUCLEOTIDE SEQUENCE [LARGE SCALE GENOMIC DNA]</scope>
    <source>
        <strain evidence="16 17">H2</strain>
    </source>
</reference>
<evidence type="ECO:0000256" key="11">
    <source>
        <dbReference type="ARBA" id="ARBA00023012"/>
    </source>
</evidence>
<dbReference type="PROSITE" id="PS50109">
    <property type="entry name" value="HIS_KIN"/>
    <property type="match status" value="1"/>
</dbReference>
<keyword evidence="4" id="KW-0597">Phosphoprotein</keyword>
<dbReference type="Proteomes" id="UP000309061">
    <property type="component" value="Chromosome"/>
</dbReference>
<comment type="subcellular location">
    <subcellularLocation>
        <location evidence="2">Membrane</location>
        <topology evidence="2">Multi-pass membrane protein</topology>
    </subcellularLocation>
</comment>
<proteinExistence type="predicted"/>
<dbReference type="OrthoDB" id="9809766at2"/>
<evidence type="ECO:0000256" key="1">
    <source>
        <dbReference type="ARBA" id="ARBA00000085"/>
    </source>
</evidence>
<evidence type="ECO:0000313" key="17">
    <source>
        <dbReference type="Proteomes" id="UP000309061"/>
    </source>
</evidence>
<dbReference type="GO" id="GO:0005524">
    <property type="term" value="F:ATP binding"/>
    <property type="evidence" value="ECO:0007669"/>
    <property type="project" value="UniProtKB-KW"/>
</dbReference>
<organism evidence="16 17">
    <name type="scientific">Methylocystis heyeri</name>
    <dbReference type="NCBI Taxonomy" id="391905"/>
    <lineage>
        <taxon>Bacteria</taxon>
        <taxon>Pseudomonadati</taxon>
        <taxon>Pseudomonadota</taxon>
        <taxon>Alphaproteobacteria</taxon>
        <taxon>Hyphomicrobiales</taxon>
        <taxon>Methylocystaceae</taxon>
        <taxon>Methylocystis</taxon>
    </lineage>
</organism>
<dbReference type="KEGG" id="mhey:H2LOC_016685"/>
<dbReference type="InterPro" id="IPR013727">
    <property type="entry name" value="2CSK_N"/>
</dbReference>
<dbReference type="Gene3D" id="3.30.565.10">
    <property type="entry name" value="Histidine kinase-like ATPase, C-terminal domain"/>
    <property type="match status" value="1"/>
</dbReference>
<dbReference type="InterPro" id="IPR050428">
    <property type="entry name" value="TCS_sensor_his_kinase"/>
</dbReference>
<evidence type="ECO:0000256" key="13">
    <source>
        <dbReference type="SAM" id="Phobius"/>
    </source>
</evidence>
<dbReference type="Pfam" id="PF08521">
    <property type="entry name" value="2CSK_N"/>
    <property type="match status" value="1"/>
</dbReference>
<evidence type="ECO:0000256" key="9">
    <source>
        <dbReference type="ARBA" id="ARBA00022840"/>
    </source>
</evidence>
<evidence type="ECO:0000256" key="2">
    <source>
        <dbReference type="ARBA" id="ARBA00004141"/>
    </source>
</evidence>